<accession>A0AAW5DW79</accession>
<dbReference type="AlphaFoldDB" id="A0AAW5DW79"/>
<dbReference type="EMBL" id="JAKTTI010000006">
    <property type="protein sequence ID" value="MCH1624902.1"/>
    <property type="molecule type" value="Genomic_DNA"/>
</dbReference>
<dbReference type="Proteomes" id="UP001431131">
    <property type="component" value="Unassembled WGS sequence"/>
</dbReference>
<proteinExistence type="predicted"/>
<evidence type="ECO:0000313" key="2">
    <source>
        <dbReference type="Proteomes" id="UP001431131"/>
    </source>
</evidence>
<organism evidence="1 2">
    <name type="scientific">Fredinandcohnia quinoae</name>
    <dbReference type="NCBI Taxonomy" id="2918902"/>
    <lineage>
        <taxon>Bacteria</taxon>
        <taxon>Bacillati</taxon>
        <taxon>Bacillota</taxon>
        <taxon>Bacilli</taxon>
        <taxon>Bacillales</taxon>
        <taxon>Bacillaceae</taxon>
        <taxon>Fredinandcohnia</taxon>
    </lineage>
</organism>
<sequence length="80" mass="9570">MKNFLIREVTLVYKKVCDNCYRPSYSASNIGRWICPICQHDISDVRVREVEKKNHSGFNQGIKDYYENKIDYDSKIEKYI</sequence>
<evidence type="ECO:0000313" key="1">
    <source>
        <dbReference type="EMBL" id="MCH1624902.1"/>
    </source>
</evidence>
<name>A0AAW5DW79_9BACI</name>
<protein>
    <submittedName>
        <fullName evidence="1">Uncharacterized protein</fullName>
    </submittedName>
</protein>
<comment type="caution">
    <text evidence="1">The sequence shown here is derived from an EMBL/GenBank/DDBJ whole genome shotgun (WGS) entry which is preliminary data.</text>
</comment>
<keyword evidence="2" id="KW-1185">Reference proteome</keyword>
<reference evidence="1" key="1">
    <citation type="submission" date="2022-02" db="EMBL/GenBank/DDBJ databases">
        <title>Fredinandcohnia quinoae sp. nov. isolated from Chenopodium quinoa seeds.</title>
        <authorList>
            <person name="Saati-Santamaria Z."/>
            <person name="Flores-Felix J.D."/>
            <person name="Igual J.M."/>
            <person name="Velazquez E."/>
            <person name="Garcia-Fraile P."/>
            <person name="Martinez-Molina E."/>
        </authorList>
    </citation>
    <scope>NUCLEOTIDE SEQUENCE</scope>
    <source>
        <strain evidence="1">SECRCQ15</strain>
    </source>
</reference>
<gene>
    <name evidence="1" type="ORF">MJG50_06150</name>
</gene>